<dbReference type="PANTHER" id="PTHR11548">
    <property type="entry name" value="THYMIDYLATE SYNTHASE 1"/>
    <property type="match status" value="1"/>
</dbReference>
<dbReference type="InterPro" id="IPR023451">
    <property type="entry name" value="Thymidate_synth/dCMP_Mease_dom"/>
</dbReference>
<dbReference type="EMBL" id="BSXW01000021">
    <property type="protein sequence ID" value="GMF09875.1"/>
    <property type="molecule type" value="Genomic_DNA"/>
</dbReference>
<accession>A0A9W6TCQ1</accession>
<dbReference type="PRINTS" id="PR00070">
    <property type="entry name" value="DHFR"/>
</dbReference>
<dbReference type="InterPro" id="IPR036926">
    <property type="entry name" value="Thymidate_synth/dCMP_Mease_sf"/>
</dbReference>
<keyword evidence="14" id="KW-1185">Reference proteome</keyword>
<dbReference type="PANTHER" id="PTHR11548:SF2">
    <property type="entry name" value="THYMIDYLATE SYNTHASE"/>
    <property type="match status" value="1"/>
</dbReference>
<evidence type="ECO:0000256" key="2">
    <source>
        <dbReference type="ARBA" id="ARBA00012856"/>
    </source>
</evidence>
<organism evidence="13 14">
    <name type="scientific">Phytophthora lilii</name>
    <dbReference type="NCBI Taxonomy" id="2077276"/>
    <lineage>
        <taxon>Eukaryota</taxon>
        <taxon>Sar</taxon>
        <taxon>Stramenopiles</taxon>
        <taxon>Oomycota</taxon>
        <taxon>Peronosporomycetes</taxon>
        <taxon>Peronosporales</taxon>
        <taxon>Peronosporaceae</taxon>
        <taxon>Phytophthora</taxon>
    </lineage>
</organism>
<dbReference type="InterPro" id="IPR024072">
    <property type="entry name" value="DHFR-like_dom_sf"/>
</dbReference>
<gene>
    <name evidence="13" type="ORF">Plil01_000074000</name>
</gene>
<dbReference type="Proteomes" id="UP001165083">
    <property type="component" value="Unassembled WGS sequence"/>
</dbReference>
<sequence length="373" mass="42346">MRQRSIHVVAAAVEETGGIGLRQQIPWHLPSDLKQFHAVTTASIDAGVQHAVIMGRKTWESLPTKVRPMPKRYNVVLIRDANYRENHQVPETVGVAASFHDALELVQHQGTKVDQIFIKGQFECDAFFPLHQLQQKFNVVKESKVKKENGVQFQLVEWERKNDESKTVNIWSSLLVDHTTPHEEMQYLDLIRKIPTQGVTREDRTVTGTLSIFGAQMRFNLRNNVFPLLTTKRVFWRGVAEELLWFISEDTNAQTLEKKKSISGTVTVPGTLEDCNHVKLVISDRSTASSGDTLVPTQVTGLKPGDFIHVFGDAHVYLNHAEPLQKQLTRIPRPFPTLHINPLKTSSIDEFSFEDCQLRDYHPQGTIKMAMAV</sequence>
<keyword evidence="5" id="KW-0489">Methyltransferase</keyword>
<dbReference type="Pfam" id="PF00303">
    <property type="entry name" value="Thymidylat_synt"/>
    <property type="match status" value="2"/>
</dbReference>
<dbReference type="EC" id="2.1.1.45" evidence="1"/>
<comment type="similarity">
    <text evidence="11">Belongs to the dihydrofolate reductase family.</text>
</comment>
<evidence type="ECO:0000256" key="3">
    <source>
        <dbReference type="ARBA" id="ARBA00019798"/>
    </source>
</evidence>
<evidence type="ECO:0000259" key="12">
    <source>
        <dbReference type="PROSITE" id="PS51330"/>
    </source>
</evidence>
<evidence type="ECO:0000256" key="1">
    <source>
        <dbReference type="ARBA" id="ARBA00011947"/>
    </source>
</evidence>
<evidence type="ECO:0000256" key="8">
    <source>
        <dbReference type="ARBA" id="ARBA00022857"/>
    </source>
</evidence>
<protein>
    <recommendedName>
        <fullName evidence="3">Bifunctional dihydrofolate reductase-thymidylate synthase</fullName>
        <ecNumber evidence="2">1.5.1.3</ecNumber>
        <ecNumber evidence="1">2.1.1.45</ecNumber>
    </recommendedName>
</protein>
<dbReference type="SUPFAM" id="SSF55831">
    <property type="entry name" value="Thymidylate synthase/dCMP hydroxymethylase"/>
    <property type="match status" value="2"/>
</dbReference>
<comment type="caution">
    <text evidence="13">The sequence shown here is derived from an EMBL/GenBank/DDBJ whole genome shotgun (WGS) entry which is preliminary data.</text>
</comment>
<dbReference type="PROSITE" id="PS00075">
    <property type="entry name" value="DHFR_1"/>
    <property type="match status" value="1"/>
</dbReference>
<dbReference type="Gene3D" id="3.40.430.10">
    <property type="entry name" value="Dihydrofolate Reductase, subunit A"/>
    <property type="match status" value="1"/>
</dbReference>
<dbReference type="SUPFAM" id="SSF53597">
    <property type="entry name" value="Dihydrofolate reductase-like"/>
    <property type="match status" value="1"/>
</dbReference>
<dbReference type="InterPro" id="IPR045097">
    <property type="entry name" value="Thymidate_synth/dCMP_Mease"/>
</dbReference>
<evidence type="ECO:0000313" key="14">
    <source>
        <dbReference type="Proteomes" id="UP001165083"/>
    </source>
</evidence>
<comment type="function">
    <text evidence="10">Bifunctional enzyme. Involved in de novo dTMP biosynthesis. Key enzyme in folate metabolism. Catalyzes an essential reaction for de novo glycine and purine synthesis, DNA precursor synthesis, and for the conversion of dUMP to dTMP.</text>
</comment>
<dbReference type="OrthoDB" id="766at2759"/>
<dbReference type="GO" id="GO:0032259">
    <property type="term" value="P:methylation"/>
    <property type="evidence" value="ECO:0007669"/>
    <property type="project" value="UniProtKB-KW"/>
</dbReference>
<keyword evidence="9" id="KW-0560">Oxidoreductase</keyword>
<keyword evidence="4" id="KW-0554">One-carbon metabolism</keyword>
<evidence type="ECO:0000256" key="7">
    <source>
        <dbReference type="ARBA" id="ARBA00022727"/>
    </source>
</evidence>
<name>A0A9W6TCQ1_9STRA</name>
<dbReference type="PROSITE" id="PS51330">
    <property type="entry name" value="DHFR_2"/>
    <property type="match status" value="1"/>
</dbReference>
<evidence type="ECO:0000256" key="11">
    <source>
        <dbReference type="RuleBase" id="RU004474"/>
    </source>
</evidence>
<evidence type="ECO:0000256" key="6">
    <source>
        <dbReference type="ARBA" id="ARBA00022679"/>
    </source>
</evidence>
<dbReference type="Gene3D" id="3.30.572.10">
    <property type="entry name" value="Thymidylate synthase/dCMP hydroxymethylase domain"/>
    <property type="match status" value="2"/>
</dbReference>
<dbReference type="CDD" id="cd00209">
    <property type="entry name" value="DHFR"/>
    <property type="match status" value="1"/>
</dbReference>
<dbReference type="GO" id="GO:0005829">
    <property type="term" value="C:cytosol"/>
    <property type="evidence" value="ECO:0007669"/>
    <property type="project" value="TreeGrafter"/>
</dbReference>
<evidence type="ECO:0000256" key="5">
    <source>
        <dbReference type="ARBA" id="ARBA00022603"/>
    </source>
</evidence>
<evidence type="ECO:0000256" key="9">
    <source>
        <dbReference type="ARBA" id="ARBA00023002"/>
    </source>
</evidence>
<proteinExistence type="inferred from homology"/>
<evidence type="ECO:0000313" key="13">
    <source>
        <dbReference type="EMBL" id="GMF09875.1"/>
    </source>
</evidence>
<dbReference type="InterPro" id="IPR017925">
    <property type="entry name" value="DHFR_CS"/>
</dbReference>
<dbReference type="GO" id="GO:0006231">
    <property type="term" value="P:dTMP biosynthetic process"/>
    <property type="evidence" value="ECO:0007669"/>
    <property type="project" value="TreeGrafter"/>
</dbReference>
<dbReference type="GO" id="GO:0004146">
    <property type="term" value="F:dihydrofolate reductase activity"/>
    <property type="evidence" value="ECO:0007669"/>
    <property type="project" value="UniProtKB-EC"/>
</dbReference>
<dbReference type="GO" id="GO:0004799">
    <property type="term" value="F:thymidylate synthase activity"/>
    <property type="evidence" value="ECO:0007669"/>
    <property type="project" value="UniProtKB-EC"/>
</dbReference>
<dbReference type="Pfam" id="PF00186">
    <property type="entry name" value="DHFR_1"/>
    <property type="match status" value="1"/>
</dbReference>
<evidence type="ECO:0000256" key="4">
    <source>
        <dbReference type="ARBA" id="ARBA00022563"/>
    </source>
</evidence>
<dbReference type="GO" id="GO:0006730">
    <property type="term" value="P:one-carbon metabolic process"/>
    <property type="evidence" value="ECO:0007669"/>
    <property type="project" value="UniProtKB-KW"/>
</dbReference>
<keyword evidence="8" id="KW-0521">NADP</keyword>
<dbReference type="GO" id="GO:0005739">
    <property type="term" value="C:mitochondrion"/>
    <property type="evidence" value="ECO:0007669"/>
    <property type="project" value="TreeGrafter"/>
</dbReference>
<dbReference type="InterPro" id="IPR001796">
    <property type="entry name" value="DHFR_dom"/>
</dbReference>
<keyword evidence="6" id="KW-0808">Transferase</keyword>
<keyword evidence="7" id="KW-0545">Nucleotide biosynthesis</keyword>
<dbReference type="AlphaFoldDB" id="A0A9W6TCQ1"/>
<evidence type="ECO:0000256" key="10">
    <source>
        <dbReference type="ARBA" id="ARBA00025154"/>
    </source>
</evidence>
<dbReference type="GO" id="GO:0046654">
    <property type="term" value="P:tetrahydrofolate biosynthetic process"/>
    <property type="evidence" value="ECO:0007669"/>
    <property type="project" value="InterPro"/>
</dbReference>
<reference evidence="13" key="1">
    <citation type="submission" date="2023-04" db="EMBL/GenBank/DDBJ databases">
        <title>Phytophthora lilii NBRC 32176.</title>
        <authorList>
            <person name="Ichikawa N."/>
            <person name="Sato H."/>
            <person name="Tonouchi N."/>
        </authorList>
    </citation>
    <scope>NUCLEOTIDE SEQUENCE</scope>
    <source>
        <strain evidence="13">NBRC 32176</strain>
    </source>
</reference>
<dbReference type="EC" id="1.5.1.3" evidence="2"/>
<feature type="domain" description="DHFR" evidence="12">
    <location>
        <begin position="5"/>
        <end position="118"/>
    </location>
</feature>